<keyword evidence="1" id="KW-0812">Transmembrane</keyword>
<dbReference type="GeneID" id="106821079"/>
<dbReference type="InterPro" id="IPR027417">
    <property type="entry name" value="P-loop_NTPase"/>
</dbReference>
<name>A0ABM1F9U2_PRICU</name>
<evidence type="ECO:0000313" key="4">
    <source>
        <dbReference type="RefSeq" id="XP_014681213.1"/>
    </source>
</evidence>
<dbReference type="PANTHER" id="PTHR10704:SF44">
    <property type="entry name" value="LD35051P-RELATED"/>
    <property type="match status" value="1"/>
</dbReference>
<protein>
    <submittedName>
        <fullName evidence="4">Carbohydrate sulfotransferase 1-like</fullName>
    </submittedName>
</protein>
<keyword evidence="3" id="KW-1185">Reference proteome</keyword>
<dbReference type="InterPro" id="IPR000863">
    <property type="entry name" value="Sulfotransferase_dom"/>
</dbReference>
<feature type="domain" description="Sulfotransferase" evidence="2">
    <location>
        <begin position="125"/>
        <end position="427"/>
    </location>
</feature>
<keyword evidence="1" id="KW-1133">Transmembrane helix</keyword>
<keyword evidence="1" id="KW-0472">Membrane</keyword>
<dbReference type="SUPFAM" id="SSF52540">
    <property type="entry name" value="P-loop containing nucleoside triphosphate hydrolases"/>
    <property type="match status" value="1"/>
</dbReference>
<evidence type="ECO:0000259" key="2">
    <source>
        <dbReference type="Pfam" id="PF00685"/>
    </source>
</evidence>
<dbReference type="PANTHER" id="PTHR10704">
    <property type="entry name" value="CARBOHYDRATE SULFOTRANSFERASE"/>
    <property type="match status" value="1"/>
</dbReference>
<dbReference type="Gene3D" id="3.40.50.300">
    <property type="entry name" value="P-loop containing nucleotide triphosphate hydrolases"/>
    <property type="match status" value="1"/>
</dbReference>
<dbReference type="Pfam" id="PF00685">
    <property type="entry name" value="Sulfotransfer_1"/>
    <property type="match status" value="1"/>
</dbReference>
<feature type="transmembrane region" description="Helical" evidence="1">
    <location>
        <begin position="7"/>
        <end position="28"/>
    </location>
</feature>
<organism evidence="3 4">
    <name type="scientific">Priapulus caudatus</name>
    <name type="common">Priapulid worm</name>
    <dbReference type="NCBI Taxonomy" id="37621"/>
    <lineage>
        <taxon>Eukaryota</taxon>
        <taxon>Metazoa</taxon>
        <taxon>Ecdysozoa</taxon>
        <taxon>Scalidophora</taxon>
        <taxon>Priapulida</taxon>
        <taxon>Priapulimorpha</taxon>
        <taxon>Priapulimorphida</taxon>
        <taxon>Priapulidae</taxon>
        <taxon>Priapulus</taxon>
    </lineage>
</organism>
<proteinExistence type="predicted"/>
<gene>
    <name evidence="4" type="primary">LOC106821079</name>
</gene>
<evidence type="ECO:0000256" key="1">
    <source>
        <dbReference type="SAM" id="Phobius"/>
    </source>
</evidence>
<reference evidence="4" key="1">
    <citation type="submission" date="2025-08" db="UniProtKB">
        <authorList>
            <consortium name="RefSeq"/>
        </authorList>
    </citation>
    <scope>IDENTIFICATION</scope>
</reference>
<dbReference type="InterPro" id="IPR051135">
    <property type="entry name" value="Gal/GlcNAc/GalNAc_ST"/>
</dbReference>
<dbReference type="RefSeq" id="XP_014681213.1">
    <property type="nucleotide sequence ID" value="XM_014825727.1"/>
</dbReference>
<evidence type="ECO:0000313" key="3">
    <source>
        <dbReference type="Proteomes" id="UP000695022"/>
    </source>
</evidence>
<sequence>MMARSLSISSCVLAALLLLVCVIIYYWLPLQGGSTFIAPYKGFLSTQRTETPLRGDGKDAIYLPLSTGVLKTPKIVNAPTNSQDEHADNPIERTQNDVVGASLATNVGRIQVATTDRNHRREKSAILVLSYMRAGSTLTGDLLNYNPEIFYLFEPVRFIHHQVHDGFMPANSTTRQLIELLDSIYRCDFNEFRDYVNYLTAPSKGTHLRYTVVATAALGCQPYTNLSSSSRLDACEMSRLTAANLTRLCEPRNVAVKVIRASLKDHIVPLSEILASRGIRLKVIHLIRDPRGVMSSRLSLHGEDRLSDGRLAESARDLCRQMVADLKDGRALLKPDQYHQVKYEDLAQYPIQTAKKVYSFLDLEMDAAVVKYLHIHAGAENSSNVHENFAFQYGTYRRNASATALGWRKGLTKAQIKKVEKGCREIFEMTDYKLFD</sequence>
<accession>A0ABM1F9U2</accession>
<dbReference type="Proteomes" id="UP000695022">
    <property type="component" value="Unplaced"/>
</dbReference>